<gene>
    <name evidence="1" type="ORF">dnm_072210</name>
</gene>
<dbReference type="EMBL" id="CP061800">
    <property type="protein sequence ID" value="QTA91156.1"/>
    <property type="molecule type" value="Genomic_DNA"/>
</dbReference>
<evidence type="ECO:0000313" key="2">
    <source>
        <dbReference type="Proteomes" id="UP000663722"/>
    </source>
</evidence>
<name>A0A975BT21_9BACT</name>
<keyword evidence="2" id="KW-1185">Reference proteome</keyword>
<reference evidence="1" key="1">
    <citation type="journal article" date="2021" name="Microb. Physiol.">
        <title>Proteogenomic Insights into the Physiology of Marine, Sulfate-Reducing, Filamentous Desulfonema limicola and Desulfonema magnum.</title>
        <authorList>
            <person name="Schnaars V."/>
            <person name="Wohlbrand L."/>
            <person name="Scheve S."/>
            <person name="Hinrichs C."/>
            <person name="Reinhardt R."/>
            <person name="Rabus R."/>
        </authorList>
    </citation>
    <scope>NUCLEOTIDE SEQUENCE</scope>
    <source>
        <strain evidence="1">4be13</strain>
    </source>
</reference>
<organism evidence="1 2">
    <name type="scientific">Desulfonema magnum</name>
    <dbReference type="NCBI Taxonomy" id="45655"/>
    <lineage>
        <taxon>Bacteria</taxon>
        <taxon>Pseudomonadati</taxon>
        <taxon>Thermodesulfobacteriota</taxon>
        <taxon>Desulfobacteria</taxon>
        <taxon>Desulfobacterales</taxon>
        <taxon>Desulfococcaceae</taxon>
        <taxon>Desulfonema</taxon>
    </lineage>
</organism>
<accession>A0A975BT21</accession>
<sequence length="59" mass="6816">MSGQETRLFPGTVRCPRSRKPDFSAVLRKKIYKKFLIGSSDEMTGFCRKQIQNPDHQVT</sequence>
<dbReference type="KEGG" id="dmm:dnm_072210"/>
<dbReference type="AlphaFoldDB" id="A0A975BT21"/>
<dbReference type="Proteomes" id="UP000663722">
    <property type="component" value="Chromosome"/>
</dbReference>
<evidence type="ECO:0000313" key="1">
    <source>
        <dbReference type="EMBL" id="QTA91156.1"/>
    </source>
</evidence>
<protein>
    <submittedName>
        <fullName evidence="1">Uncharacterized protein</fullName>
    </submittedName>
</protein>
<proteinExistence type="predicted"/>